<dbReference type="InterPro" id="IPR038602">
    <property type="entry name" value="Mite_allergen_7_sf"/>
</dbReference>
<dbReference type="SMART" id="SM00700">
    <property type="entry name" value="JHBP"/>
    <property type="match status" value="1"/>
</dbReference>
<dbReference type="Gene3D" id="3.15.10.50">
    <property type="match status" value="1"/>
</dbReference>
<dbReference type="Proteomes" id="UP000747542">
    <property type="component" value="Unassembled WGS sequence"/>
</dbReference>
<organism evidence="1 2">
    <name type="scientific">Homarus americanus</name>
    <name type="common">American lobster</name>
    <dbReference type="NCBI Taxonomy" id="6706"/>
    <lineage>
        <taxon>Eukaryota</taxon>
        <taxon>Metazoa</taxon>
        <taxon>Ecdysozoa</taxon>
        <taxon>Arthropoda</taxon>
        <taxon>Crustacea</taxon>
        <taxon>Multicrustacea</taxon>
        <taxon>Malacostraca</taxon>
        <taxon>Eumalacostraca</taxon>
        <taxon>Eucarida</taxon>
        <taxon>Decapoda</taxon>
        <taxon>Pleocyemata</taxon>
        <taxon>Astacidea</taxon>
        <taxon>Nephropoidea</taxon>
        <taxon>Nephropidae</taxon>
        <taxon>Homarus</taxon>
    </lineage>
</organism>
<sequence length="463" mass="50112">MVLPRATNTFFSTVSVMGPVICRLLVVTLLAGTTFAQLPDGCRDPPGNNNLAAIIVKVLESVRPLLSTGIPDLGIPPLDPMGPFPYIPFHIDVSSLRLDGSVNDTLVKNLAQFIICQVNFTLGISEKFAIDLRMDDFHIDGQYDVNGLAFSLFPIFGGGNYILDVYGAGISGGAKVSYNPFSDHASIKNLQLDIMFKDLKLVLECILGCGDMADLINSLIGEIAPPMFNAIWDVIDPILTDALQDGINHILKNISISDIITKDQIQTMELDFTGDYGDIGNGGKFVDLVLGIVNNLVVSNGMDPAPLPSTSLNFGLGTADLYDGQLSKLSTLHRDGLATLDKIADWVFLYANIAVEDLEVSYTANVTASSHVTGVKISASIGRISIYMVARDDLYSKKVDLDQFVITEFGKIDVKIEGLGVLGYVLAPLTEAVANLVHEDIANILETQIKDYIQEVLNETPWP</sequence>
<dbReference type="InterPro" id="IPR010562">
    <property type="entry name" value="Haemolymph_juvenile_hormone-bd"/>
</dbReference>
<evidence type="ECO:0000313" key="1">
    <source>
        <dbReference type="EMBL" id="KAG7164656.1"/>
    </source>
</evidence>
<dbReference type="Pfam" id="PF06585">
    <property type="entry name" value="JHBP"/>
    <property type="match status" value="1"/>
</dbReference>
<dbReference type="InterPro" id="IPR020234">
    <property type="entry name" value="Mite_allergen_group-7"/>
</dbReference>
<evidence type="ECO:0000313" key="2">
    <source>
        <dbReference type="Proteomes" id="UP000747542"/>
    </source>
</evidence>
<comment type="caution">
    <text evidence="1">The sequence shown here is derived from an EMBL/GenBank/DDBJ whole genome shotgun (WGS) entry which is preliminary data.</text>
</comment>
<dbReference type="Gene3D" id="3.15.10.30">
    <property type="entry name" value="Haemolymph juvenile hormone binding protein"/>
    <property type="match status" value="1"/>
</dbReference>
<dbReference type="PANTHER" id="PTHR11008:SF9">
    <property type="entry name" value="PROTEIN TAKEOUT-LIKE PROTEIN"/>
    <property type="match status" value="1"/>
</dbReference>
<name>A0A8J5JUW0_HOMAM</name>
<dbReference type="InterPro" id="IPR038606">
    <property type="entry name" value="To_sf"/>
</dbReference>
<keyword evidence="2" id="KW-1185">Reference proteome</keyword>
<gene>
    <name evidence="1" type="ORF">Hamer_G005046</name>
</gene>
<dbReference type="AlphaFoldDB" id="A0A8J5JUW0"/>
<dbReference type="Pfam" id="PF16984">
    <property type="entry name" value="Grp7_allergen"/>
    <property type="match status" value="1"/>
</dbReference>
<reference evidence="1" key="1">
    <citation type="journal article" date="2021" name="Sci. Adv.">
        <title>The American lobster genome reveals insights on longevity, neural, and immune adaptations.</title>
        <authorList>
            <person name="Polinski J.M."/>
            <person name="Zimin A.V."/>
            <person name="Clark K.F."/>
            <person name="Kohn A.B."/>
            <person name="Sadowski N."/>
            <person name="Timp W."/>
            <person name="Ptitsyn A."/>
            <person name="Khanna P."/>
            <person name="Romanova D.Y."/>
            <person name="Williams P."/>
            <person name="Greenwood S.J."/>
            <person name="Moroz L.L."/>
            <person name="Walt D.R."/>
            <person name="Bodnar A.G."/>
        </authorList>
    </citation>
    <scope>NUCLEOTIDE SEQUENCE</scope>
    <source>
        <strain evidence="1">GMGI-L3</strain>
    </source>
</reference>
<accession>A0A8J5JUW0</accession>
<proteinExistence type="predicted"/>
<protein>
    <submittedName>
        <fullName evidence="1">Putative group 7 allergen and hemolymph juvenile hormone-binding protein-like 2</fullName>
    </submittedName>
</protein>
<dbReference type="PANTHER" id="PTHR11008">
    <property type="entry name" value="PROTEIN TAKEOUT-LIKE PROTEIN"/>
    <property type="match status" value="1"/>
</dbReference>
<dbReference type="EMBL" id="JAHLQT010024959">
    <property type="protein sequence ID" value="KAG7164656.1"/>
    <property type="molecule type" value="Genomic_DNA"/>
</dbReference>